<name>A0A0V8CXJ6_LACLL</name>
<sequence length="113" mass="12956">MDDILAEVKRSLEIESDEKLDSQLKDFINRISKQLCVRLGFLTKVPDDLNYIVVECAIKRFNRKGNEGMASYAQEGETISYGNLLDEFMDDIVAYKENEKSKCVPRRGVMTVI</sequence>
<dbReference type="EMBL" id="LKLP01000117">
    <property type="protein sequence ID" value="KSU05871.1"/>
    <property type="molecule type" value="Genomic_DNA"/>
</dbReference>
<dbReference type="RefSeq" id="WP_058210427.1">
    <property type="nucleotide sequence ID" value="NZ_LKLP01000117.1"/>
</dbReference>
<comment type="caution">
    <text evidence="1">The sequence shown here is derived from an EMBL/GenBank/DDBJ whole genome shotgun (WGS) entry which is preliminary data.</text>
</comment>
<protein>
    <recommendedName>
        <fullName evidence="3">Phage gp6-like head-tail connector protein</fullName>
    </recommendedName>
</protein>
<proteinExistence type="predicted"/>
<dbReference type="InterPro" id="IPR021146">
    <property type="entry name" value="Phage_gp6-like_head-tail"/>
</dbReference>
<dbReference type="Proteomes" id="UP000054230">
    <property type="component" value="Unassembled WGS sequence"/>
</dbReference>
<gene>
    <name evidence="1" type="ORF">LMG8520_2322</name>
</gene>
<dbReference type="Pfam" id="PF05135">
    <property type="entry name" value="Phage_connect_1"/>
    <property type="match status" value="1"/>
</dbReference>
<accession>A0A0V8CXJ6</accession>
<organism evidence="1 2">
    <name type="scientific">Lactococcus lactis subsp. lactis</name>
    <name type="common">Streptococcus lactis</name>
    <dbReference type="NCBI Taxonomy" id="1360"/>
    <lineage>
        <taxon>Bacteria</taxon>
        <taxon>Bacillati</taxon>
        <taxon>Bacillota</taxon>
        <taxon>Bacilli</taxon>
        <taxon>Lactobacillales</taxon>
        <taxon>Streptococcaceae</taxon>
        <taxon>Lactococcus</taxon>
    </lineage>
</organism>
<evidence type="ECO:0008006" key="3">
    <source>
        <dbReference type="Google" id="ProtNLM"/>
    </source>
</evidence>
<evidence type="ECO:0000313" key="1">
    <source>
        <dbReference type="EMBL" id="KSU05871.1"/>
    </source>
</evidence>
<dbReference type="AlphaFoldDB" id="A0A0V8CXJ6"/>
<evidence type="ECO:0000313" key="2">
    <source>
        <dbReference type="Proteomes" id="UP000054230"/>
    </source>
</evidence>
<dbReference type="PATRIC" id="fig|1360.106.peg.1449"/>
<reference evidence="2" key="1">
    <citation type="submission" date="2015-10" db="EMBL/GenBank/DDBJ databases">
        <title>Draft Genome Sequences of 11 Lactococcus lactis subspecies cremoris strains.</title>
        <authorList>
            <person name="Wels M."/>
            <person name="Backus L."/>
            <person name="Boekhorst J."/>
            <person name="Dijkstra A."/>
            <person name="Beerthuizen M."/>
            <person name="Kelly W."/>
            <person name="Siezen R."/>
            <person name="Bachmann H."/>
            <person name="Van Hijum S."/>
        </authorList>
    </citation>
    <scope>NUCLEOTIDE SEQUENCE [LARGE SCALE GENOMIC DNA]</scope>
    <source>
        <strain evidence="2">LMG8520</strain>
    </source>
</reference>